<dbReference type="RefSeq" id="WP_305425516.1">
    <property type="nucleotide sequence ID" value="NZ_CP117430.1"/>
</dbReference>
<reference evidence="1 2" key="1">
    <citation type="submission" date="2023-02" db="EMBL/GenBank/DDBJ databases">
        <title>Evolution of Hrp T3SS in non-pathogenic Pseudomonas fluorescens.</title>
        <authorList>
            <person name="Liao K."/>
            <person name="Wei H."/>
            <person name="Gu Y."/>
        </authorList>
    </citation>
    <scope>NUCLEOTIDE SEQUENCE [LARGE SCALE GENOMIC DNA]</scope>
    <source>
        <strain evidence="1 2">FP607</strain>
    </source>
</reference>
<name>A0ABY9GXG1_9PSED</name>
<keyword evidence="2" id="KW-1185">Reference proteome</keyword>
<organism evidence="1 2">
    <name type="scientific">Pseudomonas wuhanensis</name>
    <dbReference type="NCBI Taxonomy" id="2954098"/>
    <lineage>
        <taxon>Bacteria</taxon>
        <taxon>Pseudomonadati</taxon>
        <taxon>Pseudomonadota</taxon>
        <taxon>Gammaproteobacteria</taxon>
        <taxon>Pseudomonadales</taxon>
        <taxon>Pseudomonadaceae</taxon>
        <taxon>Pseudomonas</taxon>
    </lineage>
</organism>
<dbReference type="Proteomes" id="UP001230768">
    <property type="component" value="Chromosome"/>
</dbReference>
<proteinExistence type="predicted"/>
<accession>A0ABY9GXG1</accession>
<gene>
    <name evidence="1" type="ORF">PSH88_07015</name>
</gene>
<evidence type="ECO:0000313" key="1">
    <source>
        <dbReference type="EMBL" id="WLI19780.1"/>
    </source>
</evidence>
<dbReference type="EMBL" id="CP117430">
    <property type="protein sequence ID" value="WLI19780.1"/>
    <property type="molecule type" value="Genomic_DNA"/>
</dbReference>
<sequence>MSEQAITYFNQAQMMLLDLHSSILRHLMATQSMEEARQGNQETVELFDGVEQRDGLRDACSAGLDRVKLKLQANIRAIETYGVLIDIAAGALLQISKQALSIAHGKRENAPTGASISSTCVRDLIWHGRNQSMHYEETRLMPLRNDNGKVISGCSTWVETFQKLNEQNPGRFEMAPPYRSLAMDVIDALEWTYDYGKFERDMRHLIGVPTPL</sequence>
<protein>
    <submittedName>
        <fullName evidence="1">Uncharacterized protein</fullName>
    </submittedName>
</protein>
<evidence type="ECO:0000313" key="2">
    <source>
        <dbReference type="Proteomes" id="UP001230768"/>
    </source>
</evidence>